<keyword evidence="3 7" id="KW-0641">Proline biosynthesis</keyword>
<reference evidence="9 10" key="1">
    <citation type="submission" date="2019-02" db="EMBL/GenBank/DDBJ databases">
        <title>Genome of a new Bacteroidetes strain.</title>
        <authorList>
            <person name="Pitt A."/>
        </authorList>
    </citation>
    <scope>NUCLEOTIDE SEQUENCE [LARGE SCALE GENOMIC DNA]</scope>
    <source>
        <strain evidence="9 10">103A-SOEBACH</strain>
    </source>
</reference>
<evidence type="ECO:0000256" key="5">
    <source>
        <dbReference type="ARBA" id="ARBA00023002"/>
    </source>
</evidence>
<dbReference type="CDD" id="cd07079">
    <property type="entry name" value="ALDH_F18-19_ProA-GPR"/>
    <property type="match status" value="1"/>
</dbReference>
<evidence type="ECO:0000256" key="4">
    <source>
        <dbReference type="ARBA" id="ARBA00022857"/>
    </source>
</evidence>
<comment type="pathway">
    <text evidence="1 7">Amino-acid biosynthesis; L-proline biosynthesis; L-glutamate 5-semialdehyde from L-glutamate: step 2/2.</text>
</comment>
<dbReference type="PANTHER" id="PTHR11063:SF8">
    <property type="entry name" value="DELTA-1-PYRROLINE-5-CARBOXYLATE SYNTHASE"/>
    <property type="match status" value="1"/>
</dbReference>
<dbReference type="HAMAP" id="MF_00412">
    <property type="entry name" value="ProA"/>
    <property type="match status" value="1"/>
</dbReference>
<evidence type="ECO:0000259" key="8">
    <source>
        <dbReference type="Pfam" id="PF00171"/>
    </source>
</evidence>
<dbReference type="InterPro" id="IPR012134">
    <property type="entry name" value="Glu-5-SA_DH"/>
</dbReference>
<dbReference type="Gene3D" id="3.40.309.10">
    <property type="entry name" value="Aldehyde Dehydrogenase, Chain A, domain 2"/>
    <property type="match status" value="1"/>
</dbReference>
<name>A0A4Q9B906_9BACT</name>
<feature type="domain" description="Aldehyde dehydrogenase" evidence="8">
    <location>
        <begin position="40"/>
        <end position="280"/>
    </location>
</feature>
<keyword evidence="2 7" id="KW-0028">Amino-acid biosynthesis</keyword>
<dbReference type="PANTHER" id="PTHR11063">
    <property type="entry name" value="GLUTAMATE SEMIALDEHYDE DEHYDROGENASE"/>
    <property type="match status" value="1"/>
</dbReference>
<comment type="function">
    <text evidence="7">Catalyzes the NADPH-dependent reduction of L-glutamate 5-phosphate into L-glutamate 5-semialdehyde and phosphate. The product spontaneously undergoes cyclization to form 1-pyrroline-5-carboxylate.</text>
</comment>
<dbReference type="GO" id="GO:0050661">
    <property type="term" value="F:NADP binding"/>
    <property type="evidence" value="ECO:0007669"/>
    <property type="project" value="InterPro"/>
</dbReference>
<dbReference type="GO" id="GO:0055129">
    <property type="term" value="P:L-proline biosynthetic process"/>
    <property type="evidence" value="ECO:0007669"/>
    <property type="project" value="UniProtKB-UniRule"/>
</dbReference>
<dbReference type="Gene3D" id="3.40.605.10">
    <property type="entry name" value="Aldehyde Dehydrogenase, Chain A, domain 1"/>
    <property type="match status" value="1"/>
</dbReference>
<comment type="subcellular location">
    <subcellularLocation>
        <location evidence="7">Cytoplasm</location>
    </subcellularLocation>
</comment>
<dbReference type="NCBIfam" id="NF001221">
    <property type="entry name" value="PRK00197.1"/>
    <property type="match status" value="1"/>
</dbReference>
<dbReference type="GO" id="GO:0004350">
    <property type="term" value="F:glutamate-5-semialdehyde dehydrogenase activity"/>
    <property type="evidence" value="ECO:0007669"/>
    <property type="project" value="UniProtKB-UniRule"/>
</dbReference>
<dbReference type="InterPro" id="IPR000965">
    <property type="entry name" value="GPR_dom"/>
</dbReference>
<keyword evidence="5 7" id="KW-0560">Oxidoreductase</keyword>
<evidence type="ECO:0000313" key="10">
    <source>
        <dbReference type="Proteomes" id="UP000293583"/>
    </source>
</evidence>
<dbReference type="EMBL" id="SEWY01000004">
    <property type="protein sequence ID" value="TBH71960.1"/>
    <property type="molecule type" value="Genomic_DNA"/>
</dbReference>
<dbReference type="GO" id="GO:0005737">
    <property type="term" value="C:cytoplasm"/>
    <property type="evidence" value="ECO:0007669"/>
    <property type="project" value="UniProtKB-SubCell"/>
</dbReference>
<dbReference type="UniPathway" id="UPA00098">
    <property type="reaction ID" value="UER00360"/>
</dbReference>
<dbReference type="PIRSF" id="PIRSF000151">
    <property type="entry name" value="GPR"/>
    <property type="match status" value="1"/>
</dbReference>
<evidence type="ECO:0000256" key="2">
    <source>
        <dbReference type="ARBA" id="ARBA00022605"/>
    </source>
</evidence>
<evidence type="ECO:0000256" key="1">
    <source>
        <dbReference type="ARBA" id="ARBA00004985"/>
    </source>
</evidence>
<dbReference type="FunFam" id="3.40.309.10:FF:000006">
    <property type="entry name" value="Gamma-glutamyl phosphate reductase"/>
    <property type="match status" value="1"/>
</dbReference>
<gene>
    <name evidence="7" type="primary">proA</name>
    <name evidence="9" type="ORF">EWU20_09025</name>
</gene>
<dbReference type="PROSITE" id="PS01223">
    <property type="entry name" value="PROA"/>
    <property type="match status" value="1"/>
</dbReference>
<dbReference type="RefSeq" id="WP_130923583.1">
    <property type="nucleotide sequence ID" value="NZ_JAANOL010000001.1"/>
</dbReference>
<dbReference type="InterPro" id="IPR016163">
    <property type="entry name" value="Ald_DH_C"/>
</dbReference>
<dbReference type="OrthoDB" id="9809970at2"/>
<comment type="caution">
    <text evidence="9">The sequence shown here is derived from an EMBL/GenBank/DDBJ whole genome shotgun (WGS) entry which is preliminary data.</text>
</comment>
<dbReference type="InterPro" id="IPR016161">
    <property type="entry name" value="Ald_DH/histidinol_DH"/>
</dbReference>
<accession>A0A4Q9B906</accession>
<comment type="catalytic activity">
    <reaction evidence="6 7">
        <text>L-glutamate 5-semialdehyde + phosphate + NADP(+) = L-glutamyl 5-phosphate + NADPH + H(+)</text>
        <dbReference type="Rhea" id="RHEA:19541"/>
        <dbReference type="ChEBI" id="CHEBI:15378"/>
        <dbReference type="ChEBI" id="CHEBI:43474"/>
        <dbReference type="ChEBI" id="CHEBI:57783"/>
        <dbReference type="ChEBI" id="CHEBI:58066"/>
        <dbReference type="ChEBI" id="CHEBI:58274"/>
        <dbReference type="ChEBI" id="CHEBI:58349"/>
        <dbReference type="EC" id="1.2.1.41"/>
    </reaction>
</comment>
<keyword evidence="7" id="KW-0963">Cytoplasm</keyword>
<comment type="similarity">
    <text evidence="7">Belongs to the gamma-glutamyl phosphate reductase family.</text>
</comment>
<sequence length="415" mass="45211">MSPILTQFQRTRFAASSLAMAKGDSRNEVLASLAELIRVNMAKILKENQQDVARIATDHPMRDRLLLTQERLGALADSVISVMQLPDPAGQVLSKKTLPNGLELSKITVPLGVVGVIFESRPNVTIDVAALCIRSGNAVVLRGGSDAFHTNTILVQMIHRALEKHGFSTDLVYLMPTDRAHVTTLLTAVKFIDVIIPRGSEALIQRVRKESLVPTIETGAGVCHTYVAASAELSMAVNIVVNAKVSRPSVCNSLDTIVLHQSIAAEFLRLVAVPLQNYSVKIYADNVAFETLAQVSYPFLERATESDFGREFLDFACSIKVVRDLPEALAHITNYSSRHSEAIVSSDEIEAKFFLSTVDAAAVYWNASTRFTDGGEFGLGAEIGISTQKLHARGPFALEKLVTEKWIGIGQGQIR</sequence>
<dbReference type="InterPro" id="IPR015590">
    <property type="entry name" value="Aldehyde_DH_dom"/>
</dbReference>
<organism evidence="9 10">
    <name type="scientific">Aquirufa antheringensis</name>
    <dbReference type="NCBI Taxonomy" id="2516559"/>
    <lineage>
        <taxon>Bacteria</taxon>
        <taxon>Pseudomonadati</taxon>
        <taxon>Bacteroidota</taxon>
        <taxon>Cytophagia</taxon>
        <taxon>Cytophagales</taxon>
        <taxon>Flectobacillaceae</taxon>
        <taxon>Aquirufa</taxon>
    </lineage>
</organism>
<keyword evidence="10" id="KW-1185">Reference proteome</keyword>
<dbReference type="NCBIfam" id="TIGR00407">
    <property type="entry name" value="proA"/>
    <property type="match status" value="1"/>
</dbReference>
<dbReference type="SUPFAM" id="SSF53720">
    <property type="entry name" value="ALDH-like"/>
    <property type="match status" value="1"/>
</dbReference>
<dbReference type="InterPro" id="IPR016162">
    <property type="entry name" value="Ald_DH_N"/>
</dbReference>
<dbReference type="AlphaFoldDB" id="A0A4Q9B906"/>
<dbReference type="Pfam" id="PF00171">
    <property type="entry name" value="Aldedh"/>
    <property type="match status" value="1"/>
</dbReference>
<dbReference type="Proteomes" id="UP000293583">
    <property type="component" value="Unassembled WGS sequence"/>
</dbReference>
<dbReference type="EC" id="1.2.1.41" evidence="7"/>
<dbReference type="InterPro" id="IPR020593">
    <property type="entry name" value="G-glutamylP_reductase_CS"/>
</dbReference>
<evidence type="ECO:0000256" key="7">
    <source>
        <dbReference type="HAMAP-Rule" id="MF_00412"/>
    </source>
</evidence>
<keyword evidence="4 7" id="KW-0521">NADP</keyword>
<proteinExistence type="inferred from homology"/>
<evidence type="ECO:0000256" key="6">
    <source>
        <dbReference type="ARBA" id="ARBA00049024"/>
    </source>
</evidence>
<protein>
    <recommendedName>
        <fullName evidence="7">Gamma-glutamyl phosphate reductase</fullName>
        <shortName evidence="7">GPR</shortName>
        <ecNumber evidence="7">1.2.1.41</ecNumber>
    </recommendedName>
    <alternativeName>
        <fullName evidence="7">Glutamate-5-semialdehyde dehydrogenase</fullName>
    </alternativeName>
    <alternativeName>
        <fullName evidence="7">Glutamyl-gamma-semialdehyde dehydrogenase</fullName>
        <shortName evidence="7">GSA dehydrogenase</shortName>
    </alternativeName>
</protein>
<evidence type="ECO:0000256" key="3">
    <source>
        <dbReference type="ARBA" id="ARBA00022650"/>
    </source>
</evidence>
<evidence type="ECO:0000313" key="9">
    <source>
        <dbReference type="EMBL" id="TBH71960.1"/>
    </source>
</evidence>